<evidence type="ECO:0000313" key="3">
    <source>
        <dbReference type="Proteomes" id="UP000297814"/>
    </source>
</evidence>
<evidence type="ECO:0000256" key="1">
    <source>
        <dbReference type="SAM" id="MobiDB-lite"/>
    </source>
</evidence>
<accession>A0A4Z1GJH9</accession>
<feature type="region of interest" description="Disordered" evidence="1">
    <location>
        <begin position="36"/>
        <end position="67"/>
    </location>
</feature>
<keyword evidence="3" id="KW-1185">Reference proteome</keyword>
<protein>
    <submittedName>
        <fullName evidence="2">Uncharacterized protein</fullName>
    </submittedName>
</protein>
<sequence length="67" mass="7477">MFSPTSGPATLHSDIFDVNKPRASHVQAYSVKNIEAKHPSNHRKRCVQVPEASFNNWTPDTSSKDDP</sequence>
<reference evidence="2 3" key="1">
    <citation type="submission" date="2017-12" db="EMBL/GenBank/DDBJ databases">
        <title>Comparative genomics of Botrytis spp.</title>
        <authorList>
            <person name="Valero-Jimenez C.A."/>
            <person name="Tapia P."/>
            <person name="Veloso J."/>
            <person name="Silva-Moreno E."/>
            <person name="Staats M."/>
            <person name="Valdes J.H."/>
            <person name="Van Kan J.A.L."/>
        </authorList>
    </citation>
    <scope>NUCLEOTIDE SEQUENCE [LARGE SCALE GENOMIC DNA]</scope>
    <source>
        <strain evidence="2 3">Bh0001</strain>
    </source>
</reference>
<dbReference type="AlphaFoldDB" id="A0A4Z1GJH9"/>
<evidence type="ECO:0000313" key="2">
    <source>
        <dbReference type="EMBL" id="TGO36815.1"/>
    </source>
</evidence>
<dbReference type="EMBL" id="PQXK01000114">
    <property type="protein sequence ID" value="TGO36815.1"/>
    <property type="molecule type" value="Genomic_DNA"/>
</dbReference>
<name>A0A4Z1GJH9_9HELO</name>
<gene>
    <name evidence="2" type="ORF">BHYA_0114g00290</name>
</gene>
<comment type="caution">
    <text evidence="2">The sequence shown here is derived from an EMBL/GenBank/DDBJ whole genome shotgun (WGS) entry which is preliminary data.</text>
</comment>
<proteinExistence type="predicted"/>
<organism evidence="2 3">
    <name type="scientific">Botrytis hyacinthi</name>
    <dbReference type="NCBI Taxonomy" id="278943"/>
    <lineage>
        <taxon>Eukaryota</taxon>
        <taxon>Fungi</taxon>
        <taxon>Dikarya</taxon>
        <taxon>Ascomycota</taxon>
        <taxon>Pezizomycotina</taxon>
        <taxon>Leotiomycetes</taxon>
        <taxon>Helotiales</taxon>
        <taxon>Sclerotiniaceae</taxon>
        <taxon>Botrytis</taxon>
    </lineage>
</organism>
<dbReference type="Proteomes" id="UP000297814">
    <property type="component" value="Unassembled WGS sequence"/>
</dbReference>